<dbReference type="EMBL" id="LKCN02000013">
    <property type="protein sequence ID" value="RCI10252.1"/>
    <property type="molecule type" value="Genomic_DNA"/>
</dbReference>
<keyword evidence="2" id="KW-1185">Reference proteome</keyword>
<accession>A0A367L7N8</accession>
<reference evidence="1 2" key="1">
    <citation type="journal article" date="2015" name="BMC Genomics">
        <title>Insights from the genome of Ophiocordyceps polyrhachis-furcata to pathogenicity and host specificity in insect fungi.</title>
        <authorList>
            <person name="Wichadakul D."/>
            <person name="Kobmoo N."/>
            <person name="Ingsriswang S."/>
            <person name="Tangphatsornruang S."/>
            <person name="Chantasingh D."/>
            <person name="Luangsa-ard J.J."/>
            <person name="Eurwilaichitr L."/>
        </authorList>
    </citation>
    <scope>NUCLEOTIDE SEQUENCE [LARGE SCALE GENOMIC DNA]</scope>
    <source>
        <strain evidence="1 2">BCC 54312</strain>
    </source>
</reference>
<evidence type="ECO:0000313" key="1">
    <source>
        <dbReference type="EMBL" id="RCI10252.1"/>
    </source>
</evidence>
<comment type="caution">
    <text evidence="1">The sequence shown here is derived from an EMBL/GenBank/DDBJ whole genome shotgun (WGS) entry which is preliminary data.</text>
</comment>
<organism evidence="1 2">
    <name type="scientific">Ophiocordyceps polyrhachis-furcata BCC 54312</name>
    <dbReference type="NCBI Taxonomy" id="1330021"/>
    <lineage>
        <taxon>Eukaryota</taxon>
        <taxon>Fungi</taxon>
        <taxon>Dikarya</taxon>
        <taxon>Ascomycota</taxon>
        <taxon>Pezizomycotina</taxon>
        <taxon>Sordariomycetes</taxon>
        <taxon>Hypocreomycetidae</taxon>
        <taxon>Hypocreales</taxon>
        <taxon>Ophiocordycipitaceae</taxon>
        <taxon>Ophiocordyceps</taxon>
    </lineage>
</organism>
<protein>
    <submittedName>
        <fullName evidence="1">Uncharacterized protein</fullName>
    </submittedName>
</protein>
<name>A0A367L7N8_9HYPO</name>
<evidence type="ECO:0000313" key="2">
    <source>
        <dbReference type="Proteomes" id="UP000253664"/>
    </source>
</evidence>
<dbReference type="Proteomes" id="UP000253664">
    <property type="component" value="Unassembled WGS sequence"/>
</dbReference>
<proteinExistence type="predicted"/>
<dbReference type="AlphaFoldDB" id="A0A367L7N8"/>
<sequence length="99" mass="10646">MYGRSCECVHIPAPKTKSHCIKQQESNPCKGKGAKFSLQTGSQYLAGPTPFLAVTTSKEQNNAMYGSSVPLPGAFRFISASRCLHQGSLCVYISCSHSC</sequence>
<gene>
    <name evidence="1" type="ORF">L249_8528</name>
</gene>